<protein>
    <submittedName>
        <fullName evidence="2">Uncharacterized protein</fullName>
    </submittedName>
</protein>
<name>A0AAV7D159_ENGPU</name>
<keyword evidence="3" id="KW-1185">Reference proteome</keyword>
<evidence type="ECO:0000256" key="1">
    <source>
        <dbReference type="SAM" id="Phobius"/>
    </source>
</evidence>
<proteinExistence type="predicted"/>
<accession>A0AAV7D159</accession>
<keyword evidence="1" id="KW-0812">Transmembrane</keyword>
<dbReference type="Proteomes" id="UP000824782">
    <property type="component" value="Unassembled WGS sequence"/>
</dbReference>
<feature type="transmembrane region" description="Helical" evidence="1">
    <location>
        <begin position="78"/>
        <end position="94"/>
    </location>
</feature>
<gene>
    <name evidence="2" type="ORF">GDO81_000066</name>
</gene>
<keyword evidence="1" id="KW-0472">Membrane</keyword>
<evidence type="ECO:0000313" key="2">
    <source>
        <dbReference type="EMBL" id="KAG8591155.1"/>
    </source>
</evidence>
<comment type="caution">
    <text evidence="2">The sequence shown here is derived from an EMBL/GenBank/DDBJ whole genome shotgun (WGS) entry which is preliminary data.</text>
</comment>
<organism evidence="2 3">
    <name type="scientific">Engystomops pustulosus</name>
    <name type="common">Tungara frog</name>
    <name type="synonym">Physalaemus pustulosus</name>
    <dbReference type="NCBI Taxonomy" id="76066"/>
    <lineage>
        <taxon>Eukaryota</taxon>
        <taxon>Metazoa</taxon>
        <taxon>Chordata</taxon>
        <taxon>Craniata</taxon>
        <taxon>Vertebrata</taxon>
        <taxon>Euteleostomi</taxon>
        <taxon>Amphibia</taxon>
        <taxon>Batrachia</taxon>
        <taxon>Anura</taxon>
        <taxon>Neobatrachia</taxon>
        <taxon>Hyloidea</taxon>
        <taxon>Leptodactylidae</taxon>
        <taxon>Leiuperinae</taxon>
        <taxon>Engystomops</taxon>
    </lineage>
</organism>
<sequence length="95" mass="10804">MGAQRGAEGKERPAAARILVFWLPPFEGYNIFAFPLFGPCDGIFFAGRDAFSSVTILGLVSPIVENFGTFFEVMSRKASILYWIFYFFFFFVFTV</sequence>
<dbReference type="AlphaFoldDB" id="A0AAV7D159"/>
<reference evidence="2" key="1">
    <citation type="thesis" date="2020" institute="ProQuest LLC" country="789 East Eisenhower Parkway, Ann Arbor, MI, USA">
        <title>Comparative Genomics and Chromosome Evolution.</title>
        <authorList>
            <person name="Mudd A.B."/>
        </authorList>
    </citation>
    <scope>NUCLEOTIDE SEQUENCE</scope>
    <source>
        <strain evidence="2">237g6f4</strain>
        <tissue evidence="2">Blood</tissue>
    </source>
</reference>
<keyword evidence="1" id="KW-1133">Transmembrane helix</keyword>
<evidence type="ECO:0000313" key="3">
    <source>
        <dbReference type="Proteomes" id="UP000824782"/>
    </source>
</evidence>
<dbReference type="EMBL" id="WNYA01000001">
    <property type="protein sequence ID" value="KAG8591155.1"/>
    <property type="molecule type" value="Genomic_DNA"/>
</dbReference>